<dbReference type="PRINTS" id="PR00722">
    <property type="entry name" value="CHYMOTRYPSIN"/>
</dbReference>
<dbReference type="InterPro" id="IPR018114">
    <property type="entry name" value="TRYPSIN_HIS"/>
</dbReference>
<evidence type="ECO:0000256" key="3">
    <source>
        <dbReference type="ARBA" id="ARBA00024195"/>
    </source>
</evidence>
<accession>A0A336MBD1</accession>
<keyword evidence="4" id="KW-0645">Protease</keyword>
<dbReference type="GO" id="GO:0004252">
    <property type="term" value="F:serine-type endopeptidase activity"/>
    <property type="evidence" value="ECO:0007669"/>
    <property type="project" value="InterPro"/>
</dbReference>
<dbReference type="CDD" id="cd00190">
    <property type="entry name" value="Tryp_SPc"/>
    <property type="match status" value="1"/>
</dbReference>
<protein>
    <submittedName>
        <fullName evidence="7">CSON014321 protein</fullName>
    </submittedName>
</protein>
<evidence type="ECO:0000313" key="7">
    <source>
        <dbReference type="EMBL" id="SSX27250.1"/>
    </source>
</evidence>
<keyword evidence="2" id="KW-0325">Glycoprotein</keyword>
<dbReference type="EMBL" id="UFQS01000790">
    <property type="protein sequence ID" value="SSX06906.1"/>
    <property type="molecule type" value="Genomic_DNA"/>
</dbReference>
<name>A0A336MBD1_CULSO</name>
<dbReference type="GO" id="GO:0006508">
    <property type="term" value="P:proteolysis"/>
    <property type="evidence" value="ECO:0007669"/>
    <property type="project" value="UniProtKB-KW"/>
</dbReference>
<dbReference type="EMBL" id="UFQT01000790">
    <property type="protein sequence ID" value="SSX27250.1"/>
    <property type="molecule type" value="Genomic_DNA"/>
</dbReference>
<dbReference type="AlphaFoldDB" id="A0A336MBD1"/>
<dbReference type="InterPro" id="IPR001254">
    <property type="entry name" value="Trypsin_dom"/>
</dbReference>
<keyword evidence="4" id="KW-0378">Hydrolase</keyword>
<keyword evidence="1" id="KW-1015">Disulfide bond</keyword>
<dbReference type="PROSITE" id="PS50240">
    <property type="entry name" value="TRYPSIN_DOM"/>
    <property type="match status" value="1"/>
</dbReference>
<evidence type="ECO:0000313" key="6">
    <source>
        <dbReference type="EMBL" id="SSX06906.1"/>
    </source>
</evidence>
<dbReference type="PANTHER" id="PTHR24256">
    <property type="entry name" value="TRYPTASE-RELATED"/>
    <property type="match status" value="1"/>
</dbReference>
<gene>
    <name evidence="7" type="primary">CSON014321</name>
</gene>
<comment type="similarity">
    <text evidence="3">Belongs to the peptidase S1 family. CLIP subfamily.</text>
</comment>
<dbReference type="InterPro" id="IPR051487">
    <property type="entry name" value="Ser/Thr_Proteases_Immune/Dev"/>
</dbReference>
<evidence type="ECO:0000256" key="2">
    <source>
        <dbReference type="ARBA" id="ARBA00023180"/>
    </source>
</evidence>
<dbReference type="SUPFAM" id="SSF50494">
    <property type="entry name" value="Trypsin-like serine proteases"/>
    <property type="match status" value="1"/>
</dbReference>
<reference evidence="7" key="2">
    <citation type="submission" date="2018-07" db="EMBL/GenBank/DDBJ databases">
        <authorList>
            <person name="Quirk P.G."/>
            <person name="Krulwich T.A."/>
        </authorList>
    </citation>
    <scope>NUCLEOTIDE SEQUENCE</scope>
</reference>
<dbReference type="FunFam" id="2.40.10.10:FF:000002">
    <property type="entry name" value="Transmembrane protease serine"/>
    <property type="match status" value="1"/>
</dbReference>
<organism evidence="7">
    <name type="scientific">Culicoides sonorensis</name>
    <name type="common">Biting midge</name>
    <dbReference type="NCBI Taxonomy" id="179676"/>
    <lineage>
        <taxon>Eukaryota</taxon>
        <taxon>Metazoa</taxon>
        <taxon>Ecdysozoa</taxon>
        <taxon>Arthropoda</taxon>
        <taxon>Hexapoda</taxon>
        <taxon>Insecta</taxon>
        <taxon>Pterygota</taxon>
        <taxon>Neoptera</taxon>
        <taxon>Endopterygota</taxon>
        <taxon>Diptera</taxon>
        <taxon>Nematocera</taxon>
        <taxon>Chironomoidea</taxon>
        <taxon>Ceratopogonidae</taxon>
        <taxon>Ceratopogoninae</taxon>
        <taxon>Culicoides</taxon>
        <taxon>Monoculicoides</taxon>
    </lineage>
</organism>
<proteinExistence type="inferred from homology"/>
<sequence>MAGIGVTLIANNQVAIVCGGSIISTRHVLSAGHCPYHEQSYGPAHPEKHIFIGMHDASKIDESMKYDIEKVIMHPHWLVYQTFDAQDMSIYLTEQPIEFNRNVLPICLPSTSKDYSNVNAIVAGWGTVKFKGESSKVLQEVRIKVLDQESCKNNENLKSFFEPTSMMCAFQREKDACQGDSGGPLFLQTDKNRYEQIGVVSFGIKCANNIPGIYTKISTSLEWIHSVIENADVCEDKEKQQQ</sequence>
<reference evidence="6" key="1">
    <citation type="submission" date="2018-04" db="EMBL/GenBank/DDBJ databases">
        <authorList>
            <person name="Go L.Y."/>
            <person name="Mitchell J.A."/>
        </authorList>
    </citation>
    <scope>NUCLEOTIDE SEQUENCE</scope>
    <source>
        <tissue evidence="6">Whole organism</tissue>
    </source>
</reference>
<dbReference type="InterPro" id="IPR033116">
    <property type="entry name" value="TRYPSIN_SER"/>
</dbReference>
<evidence type="ECO:0000259" key="5">
    <source>
        <dbReference type="PROSITE" id="PS50240"/>
    </source>
</evidence>
<dbReference type="InterPro" id="IPR009003">
    <property type="entry name" value="Peptidase_S1_PA"/>
</dbReference>
<keyword evidence="4" id="KW-0720">Serine protease</keyword>
<dbReference type="InterPro" id="IPR043504">
    <property type="entry name" value="Peptidase_S1_PA_chymotrypsin"/>
</dbReference>
<dbReference type="InterPro" id="IPR001314">
    <property type="entry name" value="Peptidase_S1A"/>
</dbReference>
<dbReference type="Gene3D" id="2.40.10.10">
    <property type="entry name" value="Trypsin-like serine proteases"/>
    <property type="match status" value="1"/>
</dbReference>
<evidence type="ECO:0000256" key="1">
    <source>
        <dbReference type="ARBA" id="ARBA00023157"/>
    </source>
</evidence>
<dbReference type="Pfam" id="PF00089">
    <property type="entry name" value="Trypsin"/>
    <property type="match status" value="1"/>
</dbReference>
<dbReference type="VEuPathDB" id="VectorBase:CSON014321"/>
<dbReference type="PROSITE" id="PS00134">
    <property type="entry name" value="TRYPSIN_HIS"/>
    <property type="match status" value="1"/>
</dbReference>
<evidence type="ECO:0000256" key="4">
    <source>
        <dbReference type="RuleBase" id="RU363034"/>
    </source>
</evidence>
<dbReference type="PROSITE" id="PS00135">
    <property type="entry name" value="TRYPSIN_SER"/>
    <property type="match status" value="1"/>
</dbReference>
<feature type="domain" description="Peptidase S1" evidence="5">
    <location>
        <begin position="1"/>
        <end position="229"/>
    </location>
</feature>
<dbReference type="SMART" id="SM00020">
    <property type="entry name" value="Tryp_SPc"/>
    <property type="match status" value="1"/>
</dbReference>